<keyword evidence="3" id="KW-0731">Sigma factor</keyword>
<evidence type="ECO:0000256" key="1">
    <source>
        <dbReference type="ARBA" id="ARBA00010641"/>
    </source>
</evidence>
<name>A0AAQ0KK22_PARVE</name>
<accession>A0AAQ0KK22</accession>
<dbReference type="AlphaFoldDB" id="A0AAQ0KK22"/>
<dbReference type="InterPro" id="IPR013325">
    <property type="entry name" value="RNA_pol_sigma_r2"/>
</dbReference>
<dbReference type="Pfam" id="PF08281">
    <property type="entry name" value="Sigma70_r4_2"/>
    <property type="match status" value="1"/>
</dbReference>
<dbReference type="Proteomes" id="UP000256794">
    <property type="component" value="Unassembled WGS sequence"/>
</dbReference>
<proteinExistence type="inferred from homology"/>
<reference evidence="7 8" key="1">
    <citation type="submission" date="2018-08" db="EMBL/GenBank/DDBJ databases">
        <title>Genomic Encyclopedia of Archaeal and Bacterial Type Strains, Phase II (KMG-II): from individual species to whole genera.</title>
        <authorList>
            <person name="Goeker M."/>
        </authorList>
    </citation>
    <scope>NUCLEOTIDE SEQUENCE [LARGE SCALE GENOMIC DNA]</scope>
    <source>
        <strain evidence="7 8">DSM 582</strain>
    </source>
</reference>
<dbReference type="PANTHER" id="PTHR43133">
    <property type="entry name" value="RNA POLYMERASE ECF-TYPE SIGMA FACTO"/>
    <property type="match status" value="1"/>
</dbReference>
<dbReference type="GO" id="GO:0006352">
    <property type="term" value="P:DNA-templated transcription initiation"/>
    <property type="evidence" value="ECO:0007669"/>
    <property type="project" value="InterPro"/>
</dbReference>
<dbReference type="InterPro" id="IPR039425">
    <property type="entry name" value="RNA_pol_sigma-70-like"/>
</dbReference>
<evidence type="ECO:0000256" key="3">
    <source>
        <dbReference type="ARBA" id="ARBA00023082"/>
    </source>
</evidence>
<dbReference type="NCBIfam" id="TIGR02937">
    <property type="entry name" value="sigma70-ECF"/>
    <property type="match status" value="1"/>
</dbReference>
<dbReference type="InterPro" id="IPR036388">
    <property type="entry name" value="WH-like_DNA-bd_sf"/>
</dbReference>
<evidence type="ECO:0000259" key="5">
    <source>
        <dbReference type="Pfam" id="PF04542"/>
    </source>
</evidence>
<dbReference type="SUPFAM" id="SSF88659">
    <property type="entry name" value="Sigma3 and sigma4 domains of RNA polymerase sigma factors"/>
    <property type="match status" value="1"/>
</dbReference>
<feature type="domain" description="RNA polymerase sigma factor 70 region 4 type 2" evidence="6">
    <location>
        <begin position="107"/>
        <end position="159"/>
    </location>
</feature>
<evidence type="ECO:0000259" key="6">
    <source>
        <dbReference type="Pfam" id="PF08281"/>
    </source>
</evidence>
<dbReference type="Gene3D" id="1.10.1740.10">
    <property type="match status" value="1"/>
</dbReference>
<feature type="domain" description="RNA polymerase sigma-70 region 2" evidence="5">
    <location>
        <begin position="15"/>
        <end position="74"/>
    </location>
</feature>
<dbReference type="Pfam" id="PF04542">
    <property type="entry name" value="Sigma70_r2"/>
    <property type="match status" value="1"/>
</dbReference>
<dbReference type="Gene3D" id="1.10.10.10">
    <property type="entry name" value="Winged helix-like DNA-binding domain superfamily/Winged helix DNA-binding domain"/>
    <property type="match status" value="1"/>
</dbReference>
<dbReference type="SUPFAM" id="SSF88946">
    <property type="entry name" value="Sigma2 domain of RNA polymerase sigma factors"/>
    <property type="match status" value="1"/>
</dbReference>
<dbReference type="InterPro" id="IPR013324">
    <property type="entry name" value="RNA_pol_sigma_r3/r4-like"/>
</dbReference>
<dbReference type="InterPro" id="IPR014284">
    <property type="entry name" value="RNA_pol_sigma-70_dom"/>
</dbReference>
<dbReference type="InterPro" id="IPR007627">
    <property type="entry name" value="RNA_pol_sigma70_r2"/>
</dbReference>
<dbReference type="RefSeq" id="WP_036755545.1">
    <property type="nucleotide sequence ID" value="NZ_CP035286.1"/>
</dbReference>
<comment type="similarity">
    <text evidence="1">Belongs to the sigma-70 factor family. ECF subfamily.</text>
</comment>
<keyword evidence="8" id="KW-1185">Reference proteome</keyword>
<gene>
    <name evidence="7" type="ORF">ATH84_103425</name>
</gene>
<sequence>MEPTFSFDKLYLGQRGRLQRLVLRVTGQRATAEDVVHDAFLRLLNMPQGHVIAQDAWLARVARNLALNHMRHERQGVVVDAPPGGVETITSDTPSAEMVLVCRESLRRVMQAILALPPRRREIFVLHRFGELTYDEIAARLGISRNTVMVQIVNALADLRRELGRDFFRQG</sequence>
<evidence type="ECO:0000256" key="4">
    <source>
        <dbReference type="ARBA" id="ARBA00023163"/>
    </source>
</evidence>
<protein>
    <submittedName>
        <fullName evidence="7">RNA polymerase sigma-70 factor (ECF subfamily)</fullName>
    </submittedName>
</protein>
<evidence type="ECO:0000313" key="7">
    <source>
        <dbReference type="EMBL" id="REG36560.1"/>
    </source>
</evidence>
<organism evidence="7 8">
    <name type="scientific">Paracoccus versutus</name>
    <name type="common">Thiobacillus versutus</name>
    <dbReference type="NCBI Taxonomy" id="34007"/>
    <lineage>
        <taxon>Bacteria</taxon>
        <taxon>Pseudomonadati</taxon>
        <taxon>Pseudomonadota</taxon>
        <taxon>Alphaproteobacteria</taxon>
        <taxon>Rhodobacterales</taxon>
        <taxon>Paracoccaceae</taxon>
        <taxon>Paracoccus</taxon>
    </lineage>
</organism>
<dbReference type="EMBL" id="QUMX01000034">
    <property type="protein sequence ID" value="REG36560.1"/>
    <property type="molecule type" value="Genomic_DNA"/>
</dbReference>
<dbReference type="PANTHER" id="PTHR43133:SF63">
    <property type="entry name" value="RNA POLYMERASE SIGMA FACTOR FECI-RELATED"/>
    <property type="match status" value="1"/>
</dbReference>
<keyword evidence="4" id="KW-0804">Transcription</keyword>
<dbReference type="GO" id="GO:0016987">
    <property type="term" value="F:sigma factor activity"/>
    <property type="evidence" value="ECO:0007669"/>
    <property type="project" value="UniProtKB-KW"/>
</dbReference>
<keyword evidence="2" id="KW-0805">Transcription regulation</keyword>
<comment type="caution">
    <text evidence="7">The sequence shown here is derived from an EMBL/GenBank/DDBJ whole genome shotgun (WGS) entry which is preliminary data.</text>
</comment>
<evidence type="ECO:0000256" key="2">
    <source>
        <dbReference type="ARBA" id="ARBA00023015"/>
    </source>
</evidence>
<evidence type="ECO:0000313" key="8">
    <source>
        <dbReference type="Proteomes" id="UP000256794"/>
    </source>
</evidence>
<dbReference type="CDD" id="cd06171">
    <property type="entry name" value="Sigma70_r4"/>
    <property type="match status" value="1"/>
</dbReference>
<dbReference type="InterPro" id="IPR013249">
    <property type="entry name" value="RNA_pol_sigma70_r4_t2"/>
</dbReference>
<dbReference type="GO" id="GO:0003677">
    <property type="term" value="F:DNA binding"/>
    <property type="evidence" value="ECO:0007669"/>
    <property type="project" value="InterPro"/>
</dbReference>